<dbReference type="eggNOG" id="COG1396">
    <property type="taxonomic scope" value="Bacteria"/>
</dbReference>
<protein>
    <submittedName>
        <fullName evidence="3">Repressor</fullName>
    </submittedName>
</protein>
<dbReference type="SUPFAM" id="SSF47413">
    <property type="entry name" value="lambda repressor-like DNA-binding domains"/>
    <property type="match status" value="1"/>
</dbReference>
<dbReference type="AlphaFoldDB" id="A1ZVV7"/>
<dbReference type="Proteomes" id="UP000004095">
    <property type="component" value="Unassembled WGS sequence"/>
</dbReference>
<organism evidence="3 4">
    <name type="scientific">Microscilla marina ATCC 23134</name>
    <dbReference type="NCBI Taxonomy" id="313606"/>
    <lineage>
        <taxon>Bacteria</taxon>
        <taxon>Pseudomonadati</taxon>
        <taxon>Bacteroidota</taxon>
        <taxon>Cytophagia</taxon>
        <taxon>Cytophagales</taxon>
        <taxon>Microscillaceae</taxon>
        <taxon>Microscilla</taxon>
    </lineage>
</organism>
<dbReference type="OrthoDB" id="961496at2"/>
<gene>
    <name evidence="3" type="ORF">M23134_00793</name>
</gene>
<name>A1ZVV7_MICM2</name>
<evidence type="ECO:0000256" key="1">
    <source>
        <dbReference type="ARBA" id="ARBA00023125"/>
    </source>
</evidence>
<evidence type="ECO:0000313" key="4">
    <source>
        <dbReference type="Proteomes" id="UP000004095"/>
    </source>
</evidence>
<accession>A1ZVV7</accession>
<dbReference type="InterPro" id="IPR001387">
    <property type="entry name" value="Cro/C1-type_HTH"/>
</dbReference>
<dbReference type="PANTHER" id="PTHR46558">
    <property type="entry name" value="TRACRIPTIONAL REGULATORY PROTEIN-RELATED-RELATED"/>
    <property type="match status" value="1"/>
</dbReference>
<comment type="caution">
    <text evidence="3">The sequence shown here is derived from an EMBL/GenBank/DDBJ whole genome shotgun (WGS) entry which is preliminary data.</text>
</comment>
<dbReference type="SMART" id="SM00530">
    <property type="entry name" value="HTH_XRE"/>
    <property type="match status" value="1"/>
</dbReference>
<dbReference type="GO" id="GO:0003677">
    <property type="term" value="F:DNA binding"/>
    <property type="evidence" value="ECO:0007669"/>
    <property type="project" value="UniProtKB-KW"/>
</dbReference>
<dbReference type="RefSeq" id="WP_002702747.1">
    <property type="nucleotide sequence ID" value="NZ_AAWS01000048.1"/>
</dbReference>
<evidence type="ECO:0000313" key="3">
    <source>
        <dbReference type="EMBL" id="EAY25439.1"/>
    </source>
</evidence>
<keyword evidence="4" id="KW-1185">Reference proteome</keyword>
<keyword evidence="1" id="KW-0238">DNA-binding</keyword>
<dbReference type="EMBL" id="AAWS01000048">
    <property type="protein sequence ID" value="EAY25439.1"/>
    <property type="molecule type" value="Genomic_DNA"/>
</dbReference>
<sequence length="120" mass="13443">MDFAKKLKDIRSKKSLSQKEVALSVGIDRGQYSRFENGKAEPSLATIKKIAQALNVKLSDLFAENDELDIDSYDKTLVEKIQLIEELDEAQKQSLYTMIDTAVAHKRLKDTLANAINLAS</sequence>
<proteinExistence type="predicted"/>
<dbReference type="Pfam" id="PF01381">
    <property type="entry name" value="HTH_3"/>
    <property type="match status" value="1"/>
</dbReference>
<feature type="domain" description="HTH cro/C1-type" evidence="2">
    <location>
        <begin position="7"/>
        <end position="61"/>
    </location>
</feature>
<reference evidence="3 4" key="1">
    <citation type="submission" date="2007-01" db="EMBL/GenBank/DDBJ databases">
        <authorList>
            <person name="Haygood M."/>
            <person name="Podell S."/>
            <person name="Anderson C."/>
            <person name="Hopkinson B."/>
            <person name="Roe K."/>
            <person name="Barbeau K."/>
            <person name="Gaasterland T."/>
            <person name="Ferriera S."/>
            <person name="Johnson J."/>
            <person name="Kravitz S."/>
            <person name="Beeson K."/>
            <person name="Sutton G."/>
            <person name="Rogers Y.-H."/>
            <person name="Friedman R."/>
            <person name="Frazier M."/>
            <person name="Venter J.C."/>
        </authorList>
    </citation>
    <scope>NUCLEOTIDE SEQUENCE [LARGE SCALE GENOMIC DNA]</scope>
    <source>
        <strain evidence="3 4">ATCC 23134</strain>
    </source>
</reference>
<dbReference type="InterPro" id="IPR010982">
    <property type="entry name" value="Lambda_DNA-bd_dom_sf"/>
</dbReference>
<dbReference type="CDD" id="cd00093">
    <property type="entry name" value="HTH_XRE"/>
    <property type="match status" value="1"/>
</dbReference>
<dbReference type="Gene3D" id="1.10.260.40">
    <property type="entry name" value="lambda repressor-like DNA-binding domains"/>
    <property type="match status" value="1"/>
</dbReference>
<dbReference type="PROSITE" id="PS50943">
    <property type="entry name" value="HTH_CROC1"/>
    <property type="match status" value="1"/>
</dbReference>
<dbReference type="PANTHER" id="PTHR46558:SF11">
    <property type="entry name" value="HTH-TYPE TRANSCRIPTIONAL REGULATOR XRE"/>
    <property type="match status" value="1"/>
</dbReference>
<evidence type="ECO:0000259" key="2">
    <source>
        <dbReference type="PROSITE" id="PS50943"/>
    </source>
</evidence>